<proteinExistence type="predicted"/>
<dbReference type="Proteomes" id="UP000239711">
    <property type="component" value="Unassembled WGS sequence"/>
</dbReference>
<accession>A0A2S9J5Q2</accession>
<evidence type="ECO:0000313" key="2">
    <source>
        <dbReference type="EMBL" id="PRD48087.1"/>
    </source>
</evidence>
<dbReference type="EMBL" id="PVBQ01000004">
    <property type="protein sequence ID" value="PRD48087.1"/>
    <property type="molecule type" value="Genomic_DNA"/>
</dbReference>
<evidence type="ECO:0000259" key="1">
    <source>
        <dbReference type="Pfam" id="PF16409"/>
    </source>
</evidence>
<sequence length="309" mass="34454">MKIRLIGIILCLAILNSCEKEEAADISTFSVQPASLTIKAGEEAKFLLTGDPGQLSFYSGEVGNAYDFKDVSRIDKVKDLIFAFDAHNTPTEAVQVQLMFSTDFNGIYKYEDVSNATWHDVSSRFHWATPAPWQTSWQSSGAVNLADMLEGGKPFYIAYRYIAPPVPEGAIPGRNWRTRSHALRVNTEYGHTVDLASYRTMDWKLVKKDTLLTSSSTVASTILLLAATAGYRLEYEEWGISKSFQVDEINMGVDRSVPIKGYADMPLYEFTHVYAEAGTYTATFVASDKTAYNDKETVKQVNITVVEEP</sequence>
<dbReference type="AlphaFoldDB" id="A0A2S9J5Q2"/>
<gene>
    <name evidence="2" type="ORF">C5745_06115</name>
</gene>
<name>A0A2S9J5Q2_9SPHI</name>
<dbReference type="Pfam" id="PF16409">
    <property type="entry name" value="DUF5017"/>
    <property type="match status" value="1"/>
</dbReference>
<keyword evidence="3" id="KW-1185">Reference proteome</keyword>
<dbReference type="RefSeq" id="WP_105716114.1">
    <property type="nucleotide sequence ID" value="NZ_PVBQ01000004.1"/>
</dbReference>
<evidence type="ECO:0000313" key="3">
    <source>
        <dbReference type="Proteomes" id="UP000239711"/>
    </source>
</evidence>
<organism evidence="2 3">
    <name type="scientific">Sphingobacterium haloxyli</name>
    <dbReference type="NCBI Taxonomy" id="2100533"/>
    <lineage>
        <taxon>Bacteria</taxon>
        <taxon>Pseudomonadati</taxon>
        <taxon>Bacteroidota</taxon>
        <taxon>Sphingobacteriia</taxon>
        <taxon>Sphingobacteriales</taxon>
        <taxon>Sphingobacteriaceae</taxon>
        <taxon>Sphingobacterium</taxon>
    </lineage>
</organism>
<dbReference type="OrthoDB" id="1082472at2"/>
<protein>
    <recommendedName>
        <fullName evidence="1">DUF5017 domain-containing protein</fullName>
    </recommendedName>
</protein>
<comment type="caution">
    <text evidence="2">The sequence shown here is derived from an EMBL/GenBank/DDBJ whole genome shotgun (WGS) entry which is preliminary data.</text>
</comment>
<feature type="domain" description="DUF5017" evidence="1">
    <location>
        <begin position="17"/>
        <end position="200"/>
    </location>
</feature>
<dbReference type="InterPro" id="IPR032185">
    <property type="entry name" value="DUF5017"/>
</dbReference>
<reference evidence="2 3" key="1">
    <citation type="submission" date="2018-02" db="EMBL/GenBank/DDBJ databases">
        <title>The draft genome of Sphingobacterium sp. 5JN-11.</title>
        <authorList>
            <person name="Liu L."/>
            <person name="Li L."/>
            <person name="Liang L."/>
            <person name="Zhang X."/>
            <person name="Wang T."/>
        </authorList>
    </citation>
    <scope>NUCLEOTIDE SEQUENCE [LARGE SCALE GENOMIC DNA]</scope>
    <source>
        <strain evidence="2 3">5JN-11</strain>
    </source>
</reference>